<dbReference type="Proteomes" id="UP001461498">
    <property type="component" value="Unassembled WGS sequence"/>
</dbReference>
<dbReference type="InterPro" id="IPR000215">
    <property type="entry name" value="Serpin_fam"/>
</dbReference>
<gene>
    <name evidence="7" type="ORF">O3M35_003652</name>
</gene>
<evidence type="ECO:0000256" key="3">
    <source>
        <dbReference type="RuleBase" id="RU000411"/>
    </source>
</evidence>
<dbReference type="GO" id="GO:0005615">
    <property type="term" value="C:extracellular space"/>
    <property type="evidence" value="ECO:0007669"/>
    <property type="project" value="InterPro"/>
</dbReference>
<dbReference type="PANTHER" id="PTHR11461:SF292">
    <property type="entry name" value="SERPIN 100A"/>
    <property type="match status" value="1"/>
</dbReference>
<dbReference type="InterPro" id="IPR042178">
    <property type="entry name" value="Serpin_sf_1"/>
</dbReference>
<evidence type="ECO:0000256" key="2">
    <source>
        <dbReference type="ARBA" id="ARBA00022900"/>
    </source>
</evidence>
<proteinExistence type="inferred from homology"/>
<comment type="similarity">
    <text evidence="3">Belongs to the serpin family.</text>
</comment>
<sequence>MAPLTLVLILASLVGMMECRSWRQSPTESFFGEATTDLTIAILQSDISNNRNLVFSPLGYSAILAILAEGARGNTRNQLVKALRLPEDTYAVRSTYKSVLSNMQEHYVINKPEFKNWFYVYKNYTVEESYKKILSDSYLTYVKEIERDYYYSSSSSGVKDESKKEMEKLGDNNKKSEIKEENKESESESGMNKETEMTDEKVMKTDMVKVDDKVEGNKKKVAAVGNGSKKNELVTARNIQQDGSEVQMEKEILSALSANRLSSLNQTADGDNNEEKSDSRMIIFNALYFRGNWSVPFTKKAKKEAFYLSETEKKQVEMVSSEGEFEYGQIAELDATAIELPYQGGRYSLLVLIPNSRNGLKKLQSGLTRDCLRDINKYLSKTQVEVCIPKFKFYSISRPKSALTKCGVTDIFNNEADLSGITGMKGLYLDDLVQLVTLEVDESSSSYNFLTSSAAATRSAVVKFKADQPFVFLLRDRVENFVVVAGRLQDPTDSNEELKP</sequence>
<dbReference type="InterPro" id="IPR036186">
    <property type="entry name" value="Serpin_sf"/>
</dbReference>
<feature type="signal peptide" evidence="5">
    <location>
        <begin position="1"/>
        <end position="19"/>
    </location>
</feature>
<dbReference type="InterPro" id="IPR023795">
    <property type="entry name" value="Serpin_CS"/>
</dbReference>
<reference evidence="7 8" key="1">
    <citation type="submission" date="2022-12" db="EMBL/GenBank/DDBJ databases">
        <title>Chromosome-level genome assembly of true bugs.</title>
        <authorList>
            <person name="Ma L."/>
            <person name="Li H."/>
        </authorList>
    </citation>
    <scope>NUCLEOTIDE SEQUENCE [LARGE SCALE GENOMIC DNA]</scope>
    <source>
        <strain evidence="7">Lab_2022b</strain>
    </source>
</reference>
<dbReference type="SMART" id="SM00093">
    <property type="entry name" value="SERPIN"/>
    <property type="match status" value="1"/>
</dbReference>
<keyword evidence="1" id="KW-0646">Protease inhibitor</keyword>
<dbReference type="InterPro" id="IPR023796">
    <property type="entry name" value="Serpin_dom"/>
</dbReference>
<evidence type="ECO:0000256" key="1">
    <source>
        <dbReference type="ARBA" id="ARBA00022690"/>
    </source>
</evidence>
<dbReference type="GO" id="GO:0004867">
    <property type="term" value="F:serine-type endopeptidase inhibitor activity"/>
    <property type="evidence" value="ECO:0007669"/>
    <property type="project" value="UniProtKB-KW"/>
</dbReference>
<evidence type="ECO:0000256" key="4">
    <source>
        <dbReference type="SAM" id="MobiDB-lite"/>
    </source>
</evidence>
<organism evidence="7 8">
    <name type="scientific">Rhynocoris fuscipes</name>
    <dbReference type="NCBI Taxonomy" id="488301"/>
    <lineage>
        <taxon>Eukaryota</taxon>
        <taxon>Metazoa</taxon>
        <taxon>Ecdysozoa</taxon>
        <taxon>Arthropoda</taxon>
        <taxon>Hexapoda</taxon>
        <taxon>Insecta</taxon>
        <taxon>Pterygota</taxon>
        <taxon>Neoptera</taxon>
        <taxon>Paraneoptera</taxon>
        <taxon>Hemiptera</taxon>
        <taxon>Heteroptera</taxon>
        <taxon>Panheteroptera</taxon>
        <taxon>Cimicomorpha</taxon>
        <taxon>Reduviidae</taxon>
        <taxon>Harpactorinae</taxon>
        <taxon>Harpactorini</taxon>
        <taxon>Rhynocoris</taxon>
    </lineage>
</organism>
<comment type="caution">
    <text evidence="7">The sequence shown here is derived from an EMBL/GenBank/DDBJ whole genome shotgun (WGS) entry which is preliminary data.</text>
</comment>
<evidence type="ECO:0000259" key="6">
    <source>
        <dbReference type="SMART" id="SM00093"/>
    </source>
</evidence>
<feature type="domain" description="Serpin" evidence="6">
    <location>
        <begin position="36"/>
        <end position="491"/>
    </location>
</feature>
<dbReference type="Gene3D" id="2.30.39.10">
    <property type="entry name" value="Alpha-1-antitrypsin, domain 1"/>
    <property type="match status" value="1"/>
</dbReference>
<dbReference type="Pfam" id="PF00079">
    <property type="entry name" value="Serpin"/>
    <property type="match status" value="2"/>
</dbReference>
<dbReference type="Gene3D" id="3.30.497.10">
    <property type="entry name" value="Antithrombin, subunit I, domain 2"/>
    <property type="match status" value="2"/>
</dbReference>
<keyword evidence="2" id="KW-0722">Serine protease inhibitor</keyword>
<feature type="region of interest" description="Disordered" evidence="4">
    <location>
        <begin position="154"/>
        <end position="209"/>
    </location>
</feature>
<dbReference type="AlphaFoldDB" id="A0AAW1CNR5"/>
<dbReference type="InterPro" id="IPR042185">
    <property type="entry name" value="Serpin_sf_2"/>
</dbReference>
<dbReference type="PROSITE" id="PS00284">
    <property type="entry name" value="SERPIN"/>
    <property type="match status" value="1"/>
</dbReference>
<dbReference type="PANTHER" id="PTHR11461">
    <property type="entry name" value="SERINE PROTEASE INHIBITOR, SERPIN"/>
    <property type="match status" value="1"/>
</dbReference>
<feature type="chain" id="PRO_5043654227" description="Serpin domain-containing protein" evidence="5">
    <location>
        <begin position="20"/>
        <end position="500"/>
    </location>
</feature>
<dbReference type="CDD" id="cd00172">
    <property type="entry name" value="serpin"/>
    <property type="match status" value="1"/>
</dbReference>
<keyword evidence="5" id="KW-0732">Signal</keyword>
<protein>
    <recommendedName>
        <fullName evidence="6">Serpin domain-containing protein</fullName>
    </recommendedName>
</protein>
<evidence type="ECO:0000256" key="5">
    <source>
        <dbReference type="SAM" id="SignalP"/>
    </source>
</evidence>
<keyword evidence="8" id="KW-1185">Reference proteome</keyword>
<dbReference type="SUPFAM" id="SSF56574">
    <property type="entry name" value="Serpins"/>
    <property type="match status" value="1"/>
</dbReference>
<evidence type="ECO:0000313" key="8">
    <source>
        <dbReference type="Proteomes" id="UP001461498"/>
    </source>
</evidence>
<name>A0AAW1CNR5_9HEMI</name>
<feature type="compositionally biased region" description="Basic and acidic residues" evidence="4">
    <location>
        <begin position="158"/>
        <end position="209"/>
    </location>
</feature>
<evidence type="ECO:0000313" key="7">
    <source>
        <dbReference type="EMBL" id="KAK9499150.1"/>
    </source>
</evidence>
<dbReference type="EMBL" id="JAPXFL010000012">
    <property type="protein sequence ID" value="KAK9499150.1"/>
    <property type="molecule type" value="Genomic_DNA"/>
</dbReference>
<accession>A0AAW1CNR5</accession>